<keyword evidence="2" id="KW-1185">Reference proteome</keyword>
<organism evidence="1 2">
    <name type="scientific">Methylobacterium longum</name>
    <dbReference type="NCBI Taxonomy" id="767694"/>
    <lineage>
        <taxon>Bacteria</taxon>
        <taxon>Pseudomonadati</taxon>
        <taxon>Pseudomonadota</taxon>
        <taxon>Alphaproteobacteria</taxon>
        <taxon>Hyphomicrobiales</taxon>
        <taxon>Methylobacteriaceae</taxon>
        <taxon>Methylobacterium</taxon>
    </lineage>
</organism>
<reference evidence="2" key="1">
    <citation type="journal article" date="2019" name="Int. J. Syst. Evol. Microbiol.">
        <title>The Global Catalogue of Microorganisms (GCM) 10K type strain sequencing project: providing services to taxonomists for standard genome sequencing and annotation.</title>
        <authorList>
            <consortium name="The Broad Institute Genomics Platform"/>
            <consortium name="The Broad Institute Genome Sequencing Center for Infectious Disease"/>
            <person name="Wu L."/>
            <person name="Ma J."/>
        </authorList>
    </citation>
    <scope>NUCLEOTIDE SEQUENCE [LARGE SCALE GENOMIC DNA]</scope>
    <source>
        <strain evidence="2">CECT 7806</strain>
    </source>
</reference>
<name>A0ABT8AS95_9HYPH</name>
<accession>A0ABT8AS95</accession>
<proteinExistence type="predicted"/>
<sequence length="55" mass="5820">MAHIADHLSVEELGRRARTSADACAARHYQAIWLLAQGAAGVGDGGRHRLRAALA</sequence>
<comment type="caution">
    <text evidence="1">The sequence shown here is derived from an EMBL/GenBank/DDBJ whole genome shotgun (WGS) entry which is preliminary data.</text>
</comment>
<dbReference type="RefSeq" id="WP_238285862.1">
    <property type="nucleotide sequence ID" value="NZ_BPQS01000004.1"/>
</dbReference>
<protein>
    <submittedName>
        <fullName evidence="1">Uncharacterized protein</fullName>
    </submittedName>
</protein>
<evidence type="ECO:0000313" key="1">
    <source>
        <dbReference type="EMBL" id="MDN3572807.1"/>
    </source>
</evidence>
<dbReference type="Proteomes" id="UP001244297">
    <property type="component" value="Unassembled WGS sequence"/>
</dbReference>
<dbReference type="EMBL" id="JAUFPT010000062">
    <property type="protein sequence ID" value="MDN3572807.1"/>
    <property type="molecule type" value="Genomic_DNA"/>
</dbReference>
<evidence type="ECO:0000313" key="2">
    <source>
        <dbReference type="Proteomes" id="UP001244297"/>
    </source>
</evidence>
<gene>
    <name evidence="1" type="ORF">QWZ18_19515</name>
</gene>